<dbReference type="EMBL" id="AM920689">
    <property type="protein sequence ID" value="CAP50412.1"/>
    <property type="molecule type" value="Genomic_DNA"/>
</dbReference>
<gene>
    <name evidence="2" type="ORF">XCCB100_1064</name>
</gene>
<accession>B0RPM7</accession>
<protein>
    <submittedName>
        <fullName evidence="2">Uncharacterized protein</fullName>
    </submittedName>
</protein>
<sequence length="234" mass="25090">MVRLDVHPIPVGEGGRRRIDGPTGRLERAGTDQVGRPPSRGDGLGGGQRGTRRSRRKGVWQQAGPAAPGSARRGRGGGGVTLTLAAPGYALLQADTKCWKCGEGTRVTTIWVPSFADTSDVEGPEDEPEIGGAATLRHIEDLDDEVAAHVREVATWLKPGHSETAETTCWANHCRHCDALQGDYFVMGVNGPFFLQFRPEADALTFIPGRGPLKANASAAQSGWMDWIAERLMV</sequence>
<proteinExistence type="predicted"/>
<evidence type="ECO:0000313" key="2">
    <source>
        <dbReference type="EMBL" id="CAP50412.1"/>
    </source>
</evidence>
<reference evidence="2 3" key="1">
    <citation type="journal article" date="2008" name="J. Biotechnol.">
        <title>The genome of Xanthomonas campestris pv. campestris B100 and its use for the reconstruction of metabolic pathways involved in xanthan biosynthesis.</title>
        <authorList>
            <person name="Vorholter F.J."/>
            <person name="Schneiker S."/>
            <person name="Goesmann A."/>
            <person name="Krause L."/>
            <person name="Bekel T."/>
            <person name="Kaiser O."/>
            <person name="Linke B."/>
            <person name="Patschkowski T."/>
            <person name="Ruckert C."/>
            <person name="Schmid J."/>
            <person name="Sidhu V.K."/>
            <person name="Sieber V."/>
            <person name="Tauch A."/>
            <person name="Watt S.A."/>
            <person name="Weisshaar B."/>
            <person name="Becker A."/>
            <person name="Niehaus K."/>
            <person name="Puhler A."/>
        </authorList>
    </citation>
    <scope>NUCLEOTIDE SEQUENCE [LARGE SCALE GENOMIC DNA]</scope>
    <source>
        <strain evidence="2 3">B100</strain>
    </source>
</reference>
<feature type="region of interest" description="Disordered" evidence="1">
    <location>
        <begin position="1"/>
        <end position="78"/>
    </location>
</feature>
<dbReference type="KEGG" id="xca:xcc-b100_1064"/>
<organism evidence="2 3">
    <name type="scientific">Xanthomonas campestris pv. campestris (strain B100)</name>
    <dbReference type="NCBI Taxonomy" id="509169"/>
    <lineage>
        <taxon>Bacteria</taxon>
        <taxon>Pseudomonadati</taxon>
        <taxon>Pseudomonadota</taxon>
        <taxon>Gammaproteobacteria</taxon>
        <taxon>Lysobacterales</taxon>
        <taxon>Lysobacteraceae</taxon>
        <taxon>Xanthomonas</taxon>
    </lineage>
</organism>
<dbReference type="AlphaFoldDB" id="B0RPM7"/>
<evidence type="ECO:0000256" key="1">
    <source>
        <dbReference type="SAM" id="MobiDB-lite"/>
    </source>
</evidence>
<dbReference type="Proteomes" id="UP000001188">
    <property type="component" value="Chromosome"/>
</dbReference>
<name>B0RPM7_XANCB</name>
<evidence type="ECO:0000313" key="3">
    <source>
        <dbReference type="Proteomes" id="UP000001188"/>
    </source>
</evidence>
<dbReference type="HOGENOM" id="CLU_1184656_0_0_6"/>
<feature type="compositionally biased region" description="Basic and acidic residues" evidence="1">
    <location>
        <begin position="14"/>
        <end position="30"/>
    </location>
</feature>